<name>A0A242NSX7_9GAMM</name>
<organism evidence="2 3">
    <name type="scientific">Gilliamella apis</name>
    <dbReference type="NCBI Taxonomy" id="1970738"/>
    <lineage>
        <taxon>Bacteria</taxon>
        <taxon>Pseudomonadati</taxon>
        <taxon>Pseudomonadota</taxon>
        <taxon>Gammaproteobacteria</taxon>
        <taxon>Orbales</taxon>
        <taxon>Orbaceae</taxon>
        <taxon>Gilliamella</taxon>
    </lineage>
</organism>
<dbReference type="AlphaFoldDB" id="A0A242NSX7"/>
<feature type="domain" description="ACT" evidence="1">
    <location>
        <begin position="8"/>
        <end position="76"/>
    </location>
</feature>
<dbReference type="Proteomes" id="UP000194968">
    <property type="component" value="Unassembled WGS sequence"/>
</dbReference>
<evidence type="ECO:0000313" key="2">
    <source>
        <dbReference type="EMBL" id="OTQ48479.1"/>
    </source>
</evidence>
<dbReference type="Pfam" id="PF13710">
    <property type="entry name" value="ACT_5"/>
    <property type="match status" value="1"/>
</dbReference>
<accession>A0A242NSX7</accession>
<reference evidence="2 3" key="1">
    <citation type="submission" date="2017-03" db="EMBL/GenBank/DDBJ databases">
        <title>Comparative genomics of honeybee gut symbionts reveal geographically distinct and subgroup specific antibiotic resistance.</title>
        <authorList>
            <person name="Ludvigsen J."/>
            <person name="Porcellato D."/>
            <person name="Labee-Lund T.M."/>
            <person name="Amdam G.V."/>
            <person name="Rudi K."/>
        </authorList>
    </citation>
    <scope>NUCLEOTIDE SEQUENCE [LARGE SCALE GENOMIC DNA]</scope>
    <source>
        <strain evidence="2 3">A-4-12</strain>
    </source>
</reference>
<evidence type="ECO:0000313" key="3">
    <source>
        <dbReference type="Proteomes" id="UP000194968"/>
    </source>
</evidence>
<dbReference type="InterPro" id="IPR045865">
    <property type="entry name" value="ACT-like_dom_sf"/>
</dbReference>
<dbReference type="InterPro" id="IPR002912">
    <property type="entry name" value="ACT_dom"/>
</dbReference>
<dbReference type="SUPFAM" id="SSF55021">
    <property type="entry name" value="ACT-like"/>
    <property type="match status" value="1"/>
</dbReference>
<protein>
    <submittedName>
        <fullName evidence="2">Acetolactate synthase 2 small subunit</fullName>
    </submittedName>
</protein>
<sequence>MNQLATHQFTIKANDKLGSLERILRVVRHRGAHIQQMQMQSIDNHLFILNLTFTTERALSSLQSQIGKLEDVIAIE</sequence>
<gene>
    <name evidence="2" type="ORF">B6D06_09955</name>
</gene>
<dbReference type="NCBIfam" id="NF008362">
    <property type="entry name" value="PRK11152.1"/>
    <property type="match status" value="1"/>
</dbReference>
<dbReference type="RefSeq" id="WP_086321013.1">
    <property type="nucleotide sequence ID" value="NZ_NASD01000004.1"/>
</dbReference>
<dbReference type="OrthoDB" id="6198158at2"/>
<proteinExistence type="predicted"/>
<dbReference type="PROSITE" id="PS51671">
    <property type="entry name" value="ACT"/>
    <property type="match status" value="1"/>
</dbReference>
<dbReference type="Gene3D" id="3.30.70.260">
    <property type="match status" value="1"/>
</dbReference>
<evidence type="ECO:0000259" key="1">
    <source>
        <dbReference type="PROSITE" id="PS51671"/>
    </source>
</evidence>
<dbReference type="EMBL" id="NASK01000102">
    <property type="protein sequence ID" value="OTQ48479.1"/>
    <property type="molecule type" value="Genomic_DNA"/>
</dbReference>
<comment type="caution">
    <text evidence="2">The sequence shown here is derived from an EMBL/GenBank/DDBJ whole genome shotgun (WGS) entry which is preliminary data.</text>
</comment>